<dbReference type="RefSeq" id="WP_181897840.1">
    <property type="nucleotide sequence ID" value="NZ_QKXQ01000640.1"/>
</dbReference>
<accession>A0A3E0IL75</accession>
<comment type="caution">
    <text evidence="1">The sequence shown here is derived from an EMBL/GenBank/DDBJ whole genome shotgun (WGS) entry which is preliminary data.</text>
</comment>
<feature type="non-terminal residue" evidence="1">
    <location>
        <position position="1"/>
    </location>
</feature>
<protein>
    <submittedName>
        <fullName evidence="1">Uncharacterized protein</fullName>
    </submittedName>
</protein>
<dbReference type="Proteomes" id="UP000256562">
    <property type="component" value="Unassembled WGS sequence"/>
</dbReference>
<dbReference type="EMBL" id="QKXQ01000640">
    <property type="protein sequence ID" value="REH90013.1"/>
    <property type="molecule type" value="Genomic_DNA"/>
</dbReference>
<evidence type="ECO:0000313" key="1">
    <source>
        <dbReference type="EMBL" id="REH90013.1"/>
    </source>
</evidence>
<reference evidence="1 2" key="1">
    <citation type="journal article" date="2018" name="Vet. Microbiol.">
        <title>Characterisation of Staphylococcus felis isolated from cats using whole genome sequencing.</title>
        <authorList>
            <person name="Worthing K."/>
            <person name="Pang S."/>
            <person name="Trott D.J."/>
            <person name="Abraham S."/>
            <person name="Coombs G.W."/>
            <person name="Jordan D."/>
            <person name="McIntyre L."/>
            <person name="Davies M.R."/>
            <person name="Norris J."/>
        </authorList>
    </citation>
    <scope>NUCLEOTIDE SEQUENCE [LARGE SCALE GENOMIC DNA]</scope>
    <source>
        <strain evidence="1 2">F9</strain>
    </source>
</reference>
<dbReference type="AlphaFoldDB" id="A0A3E0IL75"/>
<gene>
    <name evidence="1" type="ORF">DOS83_12820</name>
</gene>
<sequence>KDLDATMTSSKGYRTGADINLDDEGKNAIESIVTFINEALENGDQALEYDDFFEQIEKLREKEEVNNFVLLLINGLGKLDLGAIFDEDKMEDLNKNSLYNLIKPYIEANTMYLNVPFNNGVLKNYTIKVGLEKNVITYLSTPNENLIRHIRKNIL</sequence>
<proteinExistence type="predicted"/>
<evidence type="ECO:0000313" key="2">
    <source>
        <dbReference type="Proteomes" id="UP000256562"/>
    </source>
</evidence>
<organism evidence="1 2">
    <name type="scientific">Staphylococcus felis</name>
    <dbReference type="NCBI Taxonomy" id="46127"/>
    <lineage>
        <taxon>Bacteria</taxon>
        <taxon>Bacillati</taxon>
        <taxon>Bacillota</taxon>
        <taxon>Bacilli</taxon>
        <taxon>Bacillales</taxon>
        <taxon>Staphylococcaceae</taxon>
        <taxon>Staphylococcus</taxon>
    </lineage>
</organism>
<name>A0A3E0IL75_9STAP</name>